<proteinExistence type="predicted"/>
<dbReference type="EMBL" id="PHFW01000002">
    <property type="protein sequence ID" value="PQM27578.1"/>
    <property type="molecule type" value="Genomic_DNA"/>
</dbReference>
<evidence type="ECO:0000313" key="7">
    <source>
        <dbReference type="Proteomes" id="UP000238954"/>
    </source>
</evidence>
<name>A0A2S8B5G0_9SPHN</name>
<dbReference type="Gene3D" id="1.20.120.550">
    <property type="entry name" value="Membrane associated eicosanoid/glutathione metabolism-like domain"/>
    <property type="match status" value="1"/>
</dbReference>
<dbReference type="Pfam" id="PF01124">
    <property type="entry name" value="MAPEG"/>
    <property type="match status" value="1"/>
</dbReference>
<dbReference type="OrthoDB" id="5516290at2"/>
<keyword evidence="3 5" id="KW-1133">Transmembrane helix</keyword>
<keyword evidence="4 5" id="KW-0472">Membrane</keyword>
<comment type="caution">
    <text evidence="6">The sequence shown here is derived from an EMBL/GenBank/DDBJ whole genome shotgun (WGS) entry which is preliminary data.</text>
</comment>
<comment type="subcellular location">
    <subcellularLocation>
        <location evidence="1">Membrane</location>
    </subcellularLocation>
</comment>
<evidence type="ECO:0000256" key="1">
    <source>
        <dbReference type="ARBA" id="ARBA00004370"/>
    </source>
</evidence>
<keyword evidence="2 5" id="KW-0812">Transmembrane</keyword>
<dbReference type="RefSeq" id="WP_105997839.1">
    <property type="nucleotide sequence ID" value="NZ_CM009578.1"/>
</dbReference>
<feature type="transmembrane region" description="Helical" evidence="5">
    <location>
        <begin position="120"/>
        <end position="142"/>
    </location>
</feature>
<evidence type="ECO:0000256" key="3">
    <source>
        <dbReference type="ARBA" id="ARBA00022989"/>
    </source>
</evidence>
<evidence type="ECO:0000256" key="5">
    <source>
        <dbReference type="SAM" id="Phobius"/>
    </source>
</evidence>
<dbReference type="SUPFAM" id="SSF161084">
    <property type="entry name" value="MAPEG domain-like"/>
    <property type="match status" value="1"/>
</dbReference>
<gene>
    <name evidence="6" type="ORF">CVO77_03070</name>
</gene>
<keyword evidence="7" id="KW-1185">Reference proteome</keyword>
<evidence type="ECO:0008006" key="8">
    <source>
        <dbReference type="Google" id="ProtNLM"/>
    </source>
</evidence>
<feature type="transmembrane region" description="Helical" evidence="5">
    <location>
        <begin position="74"/>
        <end position="100"/>
    </location>
</feature>
<reference evidence="7" key="1">
    <citation type="submission" date="2017-11" db="EMBL/GenBank/DDBJ databases">
        <title>The complete genome sequence of Sphingopyxis pomeranensis sp. nov. strain WS5A3p.</title>
        <authorList>
            <person name="Kaminski M.A."/>
        </authorList>
    </citation>
    <scope>NUCLEOTIDE SEQUENCE [LARGE SCALE GENOMIC DNA]</scope>
    <source>
        <strain evidence="7">WS5A3p</strain>
    </source>
</reference>
<dbReference type="Proteomes" id="UP000238954">
    <property type="component" value="Chromosome"/>
</dbReference>
<dbReference type="AlphaFoldDB" id="A0A2S8B5G0"/>
<evidence type="ECO:0000256" key="4">
    <source>
        <dbReference type="ARBA" id="ARBA00023136"/>
    </source>
</evidence>
<sequence length="143" mass="15598">MSQNLLAPGAVLILWTLVVLIWAGVSRFRAFAKAGIDLKAAPPGGRGADLEGVLPPLTNWKSHNYTHLVEQPTLFYAVILILHAVGGYPAYVVWIAWAYVVLRIVHSLWQATVNRIPVRFTIFMLATLCLVALALLAVIATLG</sequence>
<accession>A0A2S8B5G0</accession>
<organism evidence="6 7">
    <name type="scientific">Sphingopyxis lindanitolerans</name>
    <dbReference type="NCBI Taxonomy" id="2054227"/>
    <lineage>
        <taxon>Bacteria</taxon>
        <taxon>Pseudomonadati</taxon>
        <taxon>Pseudomonadota</taxon>
        <taxon>Alphaproteobacteria</taxon>
        <taxon>Sphingomonadales</taxon>
        <taxon>Sphingomonadaceae</taxon>
        <taxon>Sphingopyxis</taxon>
    </lineage>
</organism>
<evidence type="ECO:0000313" key="6">
    <source>
        <dbReference type="EMBL" id="PQM27578.1"/>
    </source>
</evidence>
<dbReference type="InterPro" id="IPR023352">
    <property type="entry name" value="MAPEG-like_dom_sf"/>
</dbReference>
<feature type="transmembrane region" description="Helical" evidence="5">
    <location>
        <begin position="6"/>
        <end position="25"/>
    </location>
</feature>
<dbReference type="GO" id="GO:0016020">
    <property type="term" value="C:membrane"/>
    <property type="evidence" value="ECO:0007669"/>
    <property type="project" value="UniProtKB-SubCell"/>
</dbReference>
<evidence type="ECO:0000256" key="2">
    <source>
        <dbReference type="ARBA" id="ARBA00022692"/>
    </source>
</evidence>
<dbReference type="InterPro" id="IPR001129">
    <property type="entry name" value="Membr-assoc_MAPEG"/>
</dbReference>
<protein>
    <recommendedName>
        <fullName evidence="8">MAPEG family protein</fullName>
    </recommendedName>
</protein>